<keyword evidence="6" id="KW-0378">Hydrolase</keyword>
<feature type="domain" description="HD Cas3-type" evidence="11">
    <location>
        <begin position="2"/>
        <end position="187"/>
    </location>
</feature>
<evidence type="ECO:0000256" key="9">
    <source>
        <dbReference type="ARBA" id="ARBA00023118"/>
    </source>
</evidence>
<accession>A0A178TAL4</accession>
<protein>
    <submittedName>
        <fullName evidence="12">CRISPR-associated helicase Cas3</fullName>
    </submittedName>
</protein>
<reference evidence="12 13" key="1">
    <citation type="submission" date="2016-03" db="EMBL/GenBank/DDBJ databases">
        <title>Spore heat resistance.</title>
        <authorList>
            <person name="Boekhorst J."/>
            <person name="Berendsen E.M."/>
            <person name="Wells-Bennik M.H."/>
            <person name="Kuipers O.P."/>
        </authorList>
    </citation>
    <scope>NUCLEOTIDE SEQUENCE [LARGE SCALE GENOMIC DNA]</scope>
    <source>
        <strain evidence="12 13">AF16</strain>
    </source>
</reference>
<gene>
    <name evidence="12" type="ORF">TAF16_1853</name>
</gene>
<dbReference type="OrthoDB" id="9810236at2"/>
<evidence type="ECO:0000256" key="5">
    <source>
        <dbReference type="ARBA" id="ARBA00022741"/>
    </source>
</evidence>
<dbReference type="GO" id="GO:0004518">
    <property type="term" value="F:nuclease activity"/>
    <property type="evidence" value="ECO:0007669"/>
    <property type="project" value="UniProtKB-KW"/>
</dbReference>
<feature type="domain" description="Helicase ATP-binding" evidence="10">
    <location>
        <begin position="237"/>
        <end position="426"/>
    </location>
</feature>
<dbReference type="InterPro" id="IPR054712">
    <property type="entry name" value="Cas3-like_dom"/>
</dbReference>
<dbReference type="InterPro" id="IPR006483">
    <property type="entry name" value="CRISPR-assoc_Cas3_HD"/>
</dbReference>
<dbReference type="Proteomes" id="UP000078336">
    <property type="component" value="Unassembled WGS sequence"/>
</dbReference>
<evidence type="ECO:0000256" key="2">
    <source>
        <dbReference type="ARBA" id="ARBA00009046"/>
    </source>
</evidence>
<dbReference type="GO" id="GO:0051607">
    <property type="term" value="P:defense response to virus"/>
    <property type="evidence" value="ECO:0007669"/>
    <property type="project" value="UniProtKB-KW"/>
</dbReference>
<evidence type="ECO:0000256" key="8">
    <source>
        <dbReference type="ARBA" id="ARBA00022840"/>
    </source>
</evidence>
<keyword evidence="5" id="KW-0547">Nucleotide-binding</keyword>
<dbReference type="GO" id="GO:0046872">
    <property type="term" value="F:metal ion binding"/>
    <property type="evidence" value="ECO:0007669"/>
    <property type="project" value="UniProtKB-KW"/>
</dbReference>
<comment type="caution">
    <text evidence="12">The sequence shown here is derived from an EMBL/GenBank/DDBJ whole genome shotgun (WGS) entry which is preliminary data.</text>
</comment>
<dbReference type="SUPFAM" id="SSF52540">
    <property type="entry name" value="P-loop containing nucleoside triphosphate hydrolases"/>
    <property type="match status" value="1"/>
</dbReference>
<evidence type="ECO:0000256" key="3">
    <source>
        <dbReference type="ARBA" id="ARBA00022722"/>
    </source>
</evidence>
<dbReference type="InterPro" id="IPR027417">
    <property type="entry name" value="P-loop_NTPase"/>
</dbReference>
<dbReference type="PROSITE" id="PS51192">
    <property type="entry name" value="HELICASE_ATP_BIND_1"/>
    <property type="match status" value="1"/>
</dbReference>
<dbReference type="Gene3D" id="3.40.50.300">
    <property type="entry name" value="P-loop containing nucleotide triphosphate hydrolases"/>
    <property type="match status" value="2"/>
</dbReference>
<dbReference type="Pfam" id="PF04851">
    <property type="entry name" value="ResIII"/>
    <property type="match status" value="1"/>
</dbReference>
<comment type="similarity">
    <text evidence="2">In the central section; belongs to the CRISPR-associated helicase Cas3 family.</text>
</comment>
<dbReference type="PROSITE" id="PS51643">
    <property type="entry name" value="HD_CAS3"/>
    <property type="match status" value="1"/>
</dbReference>
<dbReference type="EMBL" id="LUCQ01000105">
    <property type="protein sequence ID" value="OAO78586.1"/>
    <property type="molecule type" value="Genomic_DNA"/>
</dbReference>
<keyword evidence="9" id="KW-0051">Antiviral defense</keyword>
<organism evidence="12 13">
    <name type="scientific">Anoxybacillus flavithermus</name>
    <dbReference type="NCBI Taxonomy" id="33934"/>
    <lineage>
        <taxon>Bacteria</taxon>
        <taxon>Bacillati</taxon>
        <taxon>Bacillota</taxon>
        <taxon>Bacilli</taxon>
        <taxon>Bacillales</taxon>
        <taxon>Anoxybacillaceae</taxon>
        <taxon>Anoxybacillus</taxon>
    </lineage>
</organism>
<evidence type="ECO:0000259" key="11">
    <source>
        <dbReference type="PROSITE" id="PS51643"/>
    </source>
</evidence>
<keyword evidence="8" id="KW-0067">ATP-binding</keyword>
<dbReference type="Gene3D" id="1.10.3210.30">
    <property type="match status" value="1"/>
</dbReference>
<dbReference type="InterPro" id="IPR038257">
    <property type="entry name" value="CRISPR-assoc_Cas3_HD_sf"/>
</dbReference>
<dbReference type="PATRIC" id="fig|33934.7.peg.916"/>
<keyword evidence="3" id="KW-0540">Nuclease</keyword>
<proteinExistence type="inferred from homology"/>
<evidence type="ECO:0000256" key="7">
    <source>
        <dbReference type="ARBA" id="ARBA00022806"/>
    </source>
</evidence>
<dbReference type="Pfam" id="PF22590">
    <property type="entry name" value="Cas3-like_C_2"/>
    <property type="match status" value="1"/>
</dbReference>
<comment type="similarity">
    <text evidence="1">In the N-terminal section; belongs to the CRISPR-associated nuclease Cas3-HD family.</text>
</comment>
<keyword evidence="13" id="KW-1185">Reference proteome</keyword>
<keyword evidence="4" id="KW-0479">Metal-binding</keyword>
<sequence length="724" mass="85456">MKSHPYVLYQKHVQCLHEYNKHFHQIDKNIDTLIDFHDIGKLNKLFQTRILKIEKGLPVKKNQADNHAVLSMFIYLLNEIYVKKRNDYKEIFKEANIIRGHHGYLKTIKEFVNYFSEINKDILIEGLEAIYTSDSELGIAFRNFLNEFKQKRSLIDFKKLFMNVDWSIDDTIDMQLKLSRLVDCDRLAAMRKSKFNKRDVETLSLFNFTQEYINRLPKLNDDNDLTKIRNMIDLEKWRKRPKAGIYSLTLPTGVGKTLTALKIMEWWNEGNKSIMVVPFLAVTDQTEKIIRDIYKNYPNNEGAIGGRLISSHHSMSNGKYDIEDDSDDWSMIERWSGSIVITTTVQFFETLMSRNASKLRKLHNTYGATIVIDEPQGISYKYWQQLRGLLPIWAKKLQWRVILLSATPPSLPKETVKMIDNEYELYTYLRRTRLITEKSVSSIDEWIHKAWELTKNNNSILWIVNKKKIAYEIYEKVRNALDREVICITAQETSLKRMVLVDKIKKMIKENKKVLVISTQVLEAGVDLDFDVGVRELAPMPILIQFAGRINRKAVKERSDVYVLPFKNSKYSIYHEEEYNHTLTIINKYNNIINESDYLKASNEYFLMCEQKPPVIDNTYINAYKNFTKELDKFSLIENDYTVNAIVLEGHDDEIKQMFEKVTGEKYINLDELINTYCNKDVILFNERRKFRQILNLFSINTHKDQVIEFEHPRLKGLYYIKNN</sequence>
<dbReference type="NCBIfam" id="TIGR01587">
    <property type="entry name" value="cas3_core"/>
    <property type="match status" value="1"/>
</dbReference>
<evidence type="ECO:0000256" key="1">
    <source>
        <dbReference type="ARBA" id="ARBA00006847"/>
    </source>
</evidence>
<dbReference type="InterPro" id="IPR006935">
    <property type="entry name" value="Helicase/UvrB_N"/>
</dbReference>
<name>A0A178TAL4_9BACL</name>
<dbReference type="GO" id="GO:0004386">
    <property type="term" value="F:helicase activity"/>
    <property type="evidence" value="ECO:0007669"/>
    <property type="project" value="UniProtKB-KW"/>
</dbReference>
<dbReference type="InterPro" id="IPR006474">
    <property type="entry name" value="Helicase_Cas3_CRISPR-ass_core"/>
</dbReference>
<evidence type="ECO:0000313" key="12">
    <source>
        <dbReference type="EMBL" id="OAO78586.1"/>
    </source>
</evidence>
<evidence type="ECO:0000313" key="13">
    <source>
        <dbReference type="Proteomes" id="UP000078336"/>
    </source>
</evidence>
<dbReference type="RefSeq" id="WP_064214334.1">
    <property type="nucleotide sequence ID" value="NZ_LUCQ01000105.1"/>
</dbReference>
<evidence type="ECO:0000256" key="6">
    <source>
        <dbReference type="ARBA" id="ARBA00022801"/>
    </source>
</evidence>
<dbReference type="InterPro" id="IPR014001">
    <property type="entry name" value="Helicase_ATP-bd"/>
</dbReference>
<evidence type="ECO:0000256" key="4">
    <source>
        <dbReference type="ARBA" id="ARBA00022723"/>
    </source>
</evidence>
<dbReference type="GO" id="GO:0005524">
    <property type="term" value="F:ATP binding"/>
    <property type="evidence" value="ECO:0007669"/>
    <property type="project" value="UniProtKB-KW"/>
</dbReference>
<dbReference type="AlphaFoldDB" id="A0A178TAL4"/>
<evidence type="ECO:0000259" key="10">
    <source>
        <dbReference type="PROSITE" id="PS51192"/>
    </source>
</evidence>
<keyword evidence="7" id="KW-0347">Helicase</keyword>
<dbReference type="GO" id="GO:0016787">
    <property type="term" value="F:hydrolase activity"/>
    <property type="evidence" value="ECO:0007669"/>
    <property type="project" value="UniProtKB-KW"/>
</dbReference>
<dbReference type="CDD" id="cd09641">
    <property type="entry name" value="Cas3''_I"/>
    <property type="match status" value="1"/>
</dbReference>
<dbReference type="GO" id="GO:0003677">
    <property type="term" value="F:DNA binding"/>
    <property type="evidence" value="ECO:0007669"/>
    <property type="project" value="InterPro"/>
</dbReference>